<dbReference type="InterPro" id="IPR036034">
    <property type="entry name" value="PDZ_sf"/>
</dbReference>
<organism evidence="2 3">
    <name type="scientific">Candidatus Falkowbacteria bacterium HGW-Falkowbacteria-1</name>
    <dbReference type="NCBI Taxonomy" id="2013768"/>
    <lineage>
        <taxon>Bacteria</taxon>
        <taxon>Candidatus Falkowiibacteriota</taxon>
    </lineage>
</organism>
<reference evidence="2 3" key="1">
    <citation type="journal article" date="2017" name="ISME J.">
        <title>Potential for microbial H2 and metal transformations associated with novel bacteria and archaea in deep terrestrial subsurface sediments.</title>
        <authorList>
            <person name="Hernsdorf A.W."/>
            <person name="Amano Y."/>
            <person name="Miyakawa K."/>
            <person name="Ise K."/>
            <person name="Suzuki Y."/>
            <person name="Anantharaman K."/>
            <person name="Probst A."/>
            <person name="Burstein D."/>
            <person name="Thomas B.C."/>
            <person name="Banfield J.F."/>
        </authorList>
    </citation>
    <scope>NUCLEOTIDE SEQUENCE [LARGE SCALE GENOMIC DNA]</scope>
    <source>
        <strain evidence="2">HGW-Falkowbacteria-1</strain>
    </source>
</reference>
<evidence type="ECO:0000313" key="2">
    <source>
        <dbReference type="EMBL" id="PKM91710.1"/>
    </source>
</evidence>
<name>A0A2N2EAF4_9BACT</name>
<dbReference type="InterPro" id="IPR001478">
    <property type="entry name" value="PDZ"/>
</dbReference>
<dbReference type="Proteomes" id="UP000233517">
    <property type="component" value="Unassembled WGS sequence"/>
</dbReference>
<evidence type="ECO:0000313" key="3">
    <source>
        <dbReference type="Proteomes" id="UP000233517"/>
    </source>
</evidence>
<comment type="caution">
    <text evidence="2">The sequence shown here is derived from an EMBL/GenBank/DDBJ whole genome shotgun (WGS) entry which is preliminary data.</text>
</comment>
<accession>A0A2N2EAF4</accession>
<protein>
    <recommendedName>
        <fullName evidence="1">PDZ domain-containing protein</fullName>
    </recommendedName>
</protein>
<dbReference type="Pfam" id="PF13180">
    <property type="entry name" value="PDZ_2"/>
    <property type="match status" value="1"/>
</dbReference>
<sequence>MEKKEKKIKTWLLVLLFSLILGFLGGVFSYIYSYKNFYSLFPFSQELDLNSWDYGGTNFIIQDAKKVVINQDLKIEENIAYLSEATVGVFKKNEVSQDLYFFEDSILNGLVISSDGWVFVNIVGLPSFDKNILKNEDEYVIISKKNKKIYEIENLTYSEKDALLLLKIKGIDNFPVKSFYNFSDLKVGQSLLSYTFSGQIDPVFLMSKNQQSGIVNIDKFSNSLIFNKKQDDFFRNSFVFDLNGDLVALTSFDLEVYPMSDFKPLIFNFFKNKEIKKAKFGISYINISNVLSTDNDFYSEGAWVYNNGLSAVEKGGLFDLAGLKTGDIIIRVNDYKVDSNNDLFDILNNFVIGDKLSLYVLRDDSFIDLKVDLK</sequence>
<dbReference type="SUPFAM" id="SSF50156">
    <property type="entry name" value="PDZ domain-like"/>
    <property type="match status" value="1"/>
</dbReference>
<feature type="domain" description="PDZ" evidence="1">
    <location>
        <begin position="283"/>
        <end position="373"/>
    </location>
</feature>
<proteinExistence type="predicted"/>
<dbReference type="EMBL" id="PHAI01000001">
    <property type="protein sequence ID" value="PKM91710.1"/>
    <property type="molecule type" value="Genomic_DNA"/>
</dbReference>
<gene>
    <name evidence="2" type="ORF">CVU82_00690</name>
</gene>
<dbReference type="Gene3D" id="2.30.42.10">
    <property type="match status" value="1"/>
</dbReference>
<evidence type="ECO:0000259" key="1">
    <source>
        <dbReference type="Pfam" id="PF13180"/>
    </source>
</evidence>
<dbReference type="AlphaFoldDB" id="A0A2N2EAF4"/>